<evidence type="ECO:0000256" key="5">
    <source>
        <dbReference type="ARBA" id="ARBA00022989"/>
    </source>
</evidence>
<keyword evidence="5 7" id="KW-1133">Transmembrane helix</keyword>
<keyword evidence="4" id="KW-0735">Signal-anchor</keyword>
<evidence type="ECO:0000313" key="8">
    <source>
        <dbReference type="EMBL" id="CAG5105961.1"/>
    </source>
</evidence>
<keyword evidence="3 7" id="KW-0812">Transmembrane</keyword>
<dbReference type="InterPro" id="IPR038702">
    <property type="entry name" value="Na/K_ATPase_sub_beta_sf"/>
</dbReference>
<dbReference type="Pfam" id="PF00287">
    <property type="entry name" value="Na_K-ATPase"/>
    <property type="match status" value="2"/>
</dbReference>
<dbReference type="Proteomes" id="UP001158576">
    <property type="component" value="Chromosome 1"/>
</dbReference>
<dbReference type="PANTHER" id="PTHR11523:SF28">
    <property type="entry name" value="NA_K-ATPASE BETA SUBUNIT ISOFORM 4-RELATED"/>
    <property type="match status" value="1"/>
</dbReference>
<evidence type="ECO:0000313" key="9">
    <source>
        <dbReference type="Proteomes" id="UP001158576"/>
    </source>
</evidence>
<evidence type="ECO:0000256" key="7">
    <source>
        <dbReference type="SAM" id="Phobius"/>
    </source>
</evidence>
<evidence type="ECO:0000256" key="1">
    <source>
        <dbReference type="ARBA" id="ARBA00004606"/>
    </source>
</evidence>
<dbReference type="PANTHER" id="PTHR11523">
    <property type="entry name" value="SODIUM/POTASSIUM-DEPENDENT ATPASE BETA SUBUNIT"/>
    <property type="match status" value="1"/>
</dbReference>
<comment type="similarity">
    <text evidence="2">Belongs to the X(+)/potassium ATPases subunit beta family.</text>
</comment>
<evidence type="ECO:0000256" key="3">
    <source>
        <dbReference type="ARBA" id="ARBA00022692"/>
    </source>
</evidence>
<proteinExistence type="inferred from homology"/>
<evidence type="ECO:0000256" key="6">
    <source>
        <dbReference type="ARBA" id="ARBA00023136"/>
    </source>
</evidence>
<sequence length="288" mass="31678">MGSDSKQAGPPKFQFYNSETGELLGRNGASWLKITVFYIAYFTFLAGLFMASISVMKTTVNDDKPRLQTRLQIPGLHALPKLSPMNDAQSARLSDNGGVAIKYDPNNADDYSIYTGILDEIKAEYSGEADTPFDVNSLGACGSGNYGYDTASPCVWIRLNKVIDWTPVGYFAPTEAQGFTAASLNSRMEKDAVYVRCESKEVESEDRDVASFEYFGGTDGNLESKYYPFTGKKAQPNYEQPIVAVRINGLKPGVNTRIYCRAFAKNIPIDDRDNLGSITFEVTQGTAE</sequence>
<evidence type="ECO:0000256" key="4">
    <source>
        <dbReference type="ARBA" id="ARBA00022968"/>
    </source>
</evidence>
<dbReference type="InterPro" id="IPR000402">
    <property type="entry name" value="Na/K_ATPase_sub_beta"/>
</dbReference>
<dbReference type="Gene3D" id="2.60.40.1660">
    <property type="entry name" value="Na, k-atpase alpha subunit"/>
    <property type="match status" value="1"/>
</dbReference>
<feature type="transmembrane region" description="Helical" evidence="7">
    <location>
        <begin position="36"/>
        <end position="56"/>
    </location>
</feature>
<comment type="subcellular location">
    <subcellularLocation>
        <location evidence="1">Membrane</location>
        <topology evidence="1">Single-pass type II membrane protein</topology>
    </subcellularLocation>
</comment>
<keyword evidence="6 7" id="KW-0472">Membrane</keyword>
<reference evidence="8 9" key="1">
    <citation type="submission" date="2021-04" db="EMBL/GenBank/DDBJ databases">
        <authorList>
            <person name="Bliznina A."/>
        </authorList>
    </citation>
    <scope>NUCLEOTIDE SEQUENCE [LARGE SCALE GENOMIC DNA]</scope>
</reference>
<name>A0ABN7SVY6_OIKDI</name>
<evidence type="ECO:0000256" key="2">
    <source>
        <dbReference type="ARBA" id="ARBA00005876"/>
    </source>
</evidence>
<organism evidence="8 9">
    <name type="scientific">Oikopleura dioica</name>
    <name type="common">Tunicate</name>
    <dbReference type="NCBI Taxonomy" id="34765"/>
    <lineage>
        <taxon>Eukaryota</taxon>
        <taxon>Metazoa</taxon>
        <taxon>Chordata</taxon>
        <taxon>Tunicata</taxon>
        <taxon>Appendicularia</taxon>
        <taxon>Copelata</taxon>
        <taxon>Oikopleuridae</taxon>
        <taxon>Oikopleura</taxon>
    </lineage>
</organism>
<gene>
    <name evidence="8" type="ORF">OKIOD_LOCUS11373</name>
</gene>
<dbReference type="EMBL" id="OU015566">
    <property type="protein sequence ID" value="CAG5105961.1"/>
    <property type="molecule type" value="Genomic_DNA"/>
</dbReference>
<keyword evidence="9" id="KW-1185">Reference proteome</keyword>
<protein>
    <submittedName>
        <fullName evidence="8">Oidioi.mRNA.OKI2018_I69.chr1.g2608.t1.cds</fullName>
    </submittedName>
</protein>
<accession>A0ABN7SVY6</accession>